<dbReference type="InterPro" id="IPR050738">
    <property type="entry name" value="Sulfatase"/>
</dbReference>
<feature type="region of interest" description="Disordered" evidence="2">
    <location>
        <begin position="22"/>
        <end position="58"/>
    </location>
</feature>
<protein>
    <submittedName>
        <fullName evidence="4">Sulfatase-like hydrolase/transferase</fullName>
    </submittedName>
</protein>
<comment type="similarity">
    <text evidence="1">Belongs to the sulfatase family.</text>
</comment>
<gene>
    <name evidence="4" type="ORF">FOA19_19760</name>
</gene>
<dbReference type="Gene3D" id="3.40.720.10">
    <property type="entry name" value="Alkaline Phosphatase, subunit A"/>
    <property type="match status" value="1"/>
</dbReference>
<evidence type="ECO:0000256" key="2">
    <source>
        <dbReference type="SAM" id="MobiDB-lite"/>
    </source>
</evidence>
<feature type="chain" id="PRO_5022980487" evidence="3">
    <location>
        <begin position="23"/>
        <end position="348"/>
    </location>
</feature>
<sequence>MIIRFLLHSVLSGLLLSSSCQPSNPTFASGQKPLVSEPEMASEQRPAATPRQQSAPSGNYATQNVVLVVIDGVRYSDSWGDSTFSNIPHMARELAPKGVFHPKFYNKGVTKTNPGHVALTTGNYQQIKNTGGELPQSPSVFHYYRQHTGAPATDAWVITSKDKLEILARTTSTDAAAKFAPSTSSGNNGLNSGYRPDTTTIRIAKQVFSQHKPKLVLINLREPDSEAHEGNWDGYIKAIKQSDRLVADLWKWLQKQPNYRNNTTLLITNDHGRHLGDRFGDHGDGCEGCRHISLLMLGPDVAPGTVASKPRSQADVAATMAELLGIPLPKQDGEPMLELLTPPRPIGD</sequence>
<organism evidence="4 5">
    <name type="scientific">Rufibacter hautae</name>
    <dbReference type="NCBI Taxonomy" id="2595005"/>
    <lineage>
        <taxon>Bacteria</taxon>
        <taxon>Pseudomonadati</taxon>
        <taxon>Bacteroidota</taxon>
        <taxon>Cytophagia</taxon>
        <taxon>Cytophagales</taxon>
        <taxon>Hymenobacteraceae</taxon>
        <taxon>Rufibacter</taxon>
    </lineage>
</organism>
<evidence type="ECO:0000256" key="3">
    <source>
        <dbReference type="SAM" id="SignalP"/>
    </source>
</evidence>
<dbReference type="PANTHER" id="PTHR42693:SF33">
    <property type="entry name" value="ARYLSULFATASE"/>
    <property type="match status" value="1"/>
</dbReference>
<dbReference type="InterPro" id="IPR002591">
    <property type="entry name" value="Phosphodiest/P_Trfase"/>
</dbReference>
<dbReference type="PROSITE" id="PS51257">
    <property type="entry name" value="PROKAR_LIPOPROTEIN"/>
    <property type="match status" value="1"/>
</dbReference>
<dbReference type="InterPro" id="IPR017850">
    <property type="entry name" value="Alkaline_phosphatase_core_sf"/>
</dbReference>
<dbReference type="AlphaFoldDB" id="A0A5B6TKB1"/>
<reference evidence="4 5" key="1">
    <citation type="submission" date="2019-07" db="EMBL/GenBank/DDBJ databases">
        <title>Rufibacter sp. nov., isolated from lake sediment.</title>
        <authorList>
            <person name="Qu J.-H."/>
        </authorList>
    </citation>
    <scope>NUCLEOTIDE SEQUENCE [LARGE SCALE GENOMIC DNA]</scope>
    <source>
        <strain evidence="4 5">NBS58-1</strain>
    </source>
</reference>
<evidence type="ECO:0000313" key="5">
    <source>
        <dbReference type="Proteomes" id="UP000324133"/>
    </source>
</evidence>
<keyword evidence="4" id="KW-0378">Hydrolase</keyword>
<dbReference type="Pfam" id="PF01663">
    <property type="entry name" value="Phosphodiest"/>
    <property type="match status" value="1"/>
</dbReference>
<comment type="caution">
    <text evidence="4">The sequence shown here is derived from an EMBL/GenBank/DDBJ whole genome shotgun (WGS) entry which is preliminary data.</text>
</comment>
<dbReference type="Proteomes" id="UP000324133">
    <property type="component" value="Unassembled WGS sequence"/>
</dbReference>
<evidence type="ECO:0000256" key="1">
    <source>
        <dbReference type="ARBA" id="ARBA00008779"/>
    </source>
</evidence>
<keyword evidence="5" id="KW-1185">Reference proteome</keyword>
<dbReference type="SUPFAM" id="SSF53649">
    <property type="entry name" value="Alkaline phosphatase-like"/>
    <property type="match status" value="1"/>
</dbReference>
<dbReference type="PANTHER" id="PTHR42693">
    <property type="entry name" value="ARYLSULFATASE FAMILY MEMBER"/>
    <property type="match status" value="1"/>
</dbReference>
<keyword evidence="4" id="KW-0808">Transferase</keyword>
<feature type="signal peptide" evidence="3">
    <location>
        <begin position="1"/>
        <end position="22"/>
    </location>
</feature>
<keyword evidence="3" id="KW-0732">Signal</keyword>
<dbReference type="EMBL" id="VKKY01000003">
    <property type="protein sequence ID" value="KAA3436622.1"/>
    <property type="molecule type" value="Genomic_DNA"/>
</dbReference>
<name>A0A5B6TKB1_9BACT</name>
<dbReference type="GO" id="GO:0016740">
    <property type="term" value="F:transferase activity"/>
    <property type="evidence" value="ECO:0007669"/>
    <property type="project" value="UniProtKB-KW"/>
</dbReference>
<accession>A0A5B6TKB1</accession>
<dbReference type="GO" id="GO:0004065">
    <property type="term" value="F:arylsulfatase activity"/>
    <property type="evidence" value="ECO:0007669"/>
    <property type="project" value="TreeGrafter"/>
</dbReference>
<dbReference type="RefSeq" id="WP_149092563.1">
    <property type="nucleotide sequence ID" value="NZ_VKKY01000003.1"/>
</dbReference>
<dbReference type="OrthoDB" id="9791578at2"/>
<proteinExistence type="inferred from homology"/>
<evidence type="ECO:0000313" key="4">
    <source>
        <dbReference type="EMBL" id="KAA3436622.1"/>
    </source>
</evidence>